<dbReference type="InterPro" id="IPR007624">
    <property type="entry name" value="RNA_pol_sigma70_r3"/>
</dbReference>
<feature type="compositionally biased region" description="Basic residues" evidence="5">
    <location>
        <begin position="1"/>
        <end position="17"/>
    </location>
</feature>
<evidence type="ECO:0000256" key="5">
    <source>
        <dbReference type="SAM" id="MobiDB-lite"/>
    </source>
</evidence>
<evidence type="ECO:0000259" key="8">
    <source>
        <dbReference type="Pfam" id="PF04545"/>
    </source>
</evidence>
<dbReference type="PANTHER" id="PTHR30385:SF4">
    <property type="entry name" value="RNA POLYMERASE SIGMA-E FACTOR"/>
    <property type="match status" value="1"/>
</dbReference>
<dbReference type="Pfam" id="PF04539">
    <property type="entry name" value="Sigma70_r3"/>
    <property type="match status" value="1"/>
</dbReference>
<dbReference type="InterPro" id="IPR000943">
    <property type="entry name" value="RNA_pol_sigma70"/>
</dbReference>
<keyword evidence="2" id="KW-0731">Sigma factor</keyword>
<accession>A0A848LAN1</accession>
<keyword evidence="3" id="KW-0238">DNA-binding</keyword>
<evidence type="ECO:0000313" key="10">
    <source>
        <dbReference type="Proteomes" id="UP000550729"/>
    </source>
</evidence>
<feature type="domain" description="RNA polymerase sigma-70 region 3" evidence="6">
    <location>
        <begin position="151"/>
        <end position="215"/>
    </location>
</feature>
<name>A0A848LAN1_9ACTN</name>
<dbReference type="NCBIfam" id="TIGR02937">
    <property type="entry name" value="sigma70-ECF"/>
    <property type="match status" value="1"/>
</dbReference>
<evidence type="ECO:0000256" key="3">
    <source>
        <dbReference type="ARBA" id="ARBA00023125"/>
    </source>
</evidence>
<dbReference type="InterPro" id="IPR007630">
    <property type="entry name" value="RNA_pol_sigma70_r4"/>
</dbReference>
<evidence type="ECO:0000256" key="2">
    <source>
        <dbReference type="ARBA" id="ARBA00023082"/>
    </source>
</evidence>
<evidence type="ECO:0000256" key="4">
    <source>
        <dbReference type="ARBA" id="ARBA00023163"/>
    </source>
</evidence>
<dbReference type="AlphaFoldDB" id="A0A848LAN1"/>
<dbReference type="Pfam" id="PF04545">
    <property type="entry name" value="Sigma70_r4"/>
    <property type="match status" value="1"/>
</dbReference>
<evidence type="ECO:0000256" key="1">
    <source>
        <dbReference type="ARBA" id="ARBA00023015"/>
    </source>
</evidence>
<dbReference type="PANTHER" id="PTHR30385">
    <property type="entry name" value="SIGMA FACTOR F FLAGELLAR"/>
    <property type="match status" value="1"/>
</dbReference>
<evidence type="ECO:0000313" key="9">
    <source>
        <dbReference type="EMBL" id="NMO04628.1"/>
    </source>
</evidence>
<sequence>MRRRRRKRRVRPGRPRPRGADNAYDGQRLTAPVPNTPQADDYAVVAALLAKAAAVDDATDRADLRDEAIERCLPLAEHIARRFAGRGEPFDDLLQVARVGVVNAVDRFDPTVGAEFLSFAVPTVMGEVRRHFRDNTWSVRVNRRAKDIAAAIARGTDELIQQLGRSPKPSELATHLDMPVSDVIDGLLARSAHSASSIDSPNAAADDDGRTLKDTLGGEDREMLRIDDFVTLRPAMEQLPERERRIIALRFFESKSQSEIAAEVGISQMHVSRLLSSTLRRLRKSVADDPPA</sequence>
<comment type="caution">
    <text evidence="9">The sequence shown here is derived from an EMBL/GenBank/DDBJ whole genome shotgun (WGS) entry which is preliminary data.</text>
</comment>
<gene>
    <name evidence="9" type="ORF">HH308_25745</name>
</gene>
<dbReference type="InterPro" id="IPR013325">
    <property type="entry name" value="RNA_pol_sigma_r2"/>
</dbReference>
<dbReference type="GO" id="GO:0003677">
    <property type="term" value="F:DNA binding"/>
    <property type="evidence" value="ECO:0007669"/>
    <property type="project" value="UniProtKB-KW"/>
</dbReference>
<dbReference type="InterPro" id="IPR036388">
    <property type="entry name" value="WH-like_DNA-bd_sf"/>
</dbReference>
<dbReference type="Proteomes" id="UP000550729">
    <property type="component" value="Unassembled WGS sequence"/>
</dbReference>
<evidence type="ECO:0000259" key="7">
    <source>
        <dbReference type="Pfam" id="PF04542"/>
    </source>
</evidence>
<evidence type="ECO:0000259" key="6">
    <source>
        <dbReference type="Pfam" id="PF04539"/>
    </source>
</evidence>
<dbReference type="InterPro" id="IPR014284">
    <property type="entry name" value="RNA_pol_sigma-70_dom"/>
</dbReference>
<dbReference type="PRINTS" id="PR00046">
    <property type="entry name" value="SIGMA70FCT"/>
</dbReference>
<feature type="region of interest" description="Disordered" evidence="5">
    <location>
        <begin position="1"/>
        <end position="36"/>
    </location>
</feature>
<dbReference type="InterPro" id="IPR007627">
    <property type="entry name" value="RNA_pol_sigma70_r2"/>
</dbReference>
<keyword evidence="10" id="KW-1185">Reference proteome</keyword>
<dbReference type="Gene3D" id="1.20.120.1810">
    <property type="match status" value="1"/>
</dbReference>
<dbReference type="GO" id="GO:0006352">
    <property type="term" value="P:DNA-templated transcription initiation"/>
    <property type="evidence" value="ECO:0007669"/>
    <property type="project" value="InterPro"/>
</dbReference>
<proteinExistence type="predicted"/>
<dbReference type="Pfam" id="PF04542">
    <property type="entry name" value="Sigma70_r2"/>
    <property type="match status" value="1"/>
</dbReference>
<protein>
    <submittedName>
        <fullName evidence="9">RNA polymerase sigma factor SigF</fullName>
    </submittedName>
</protein>
<feature type="domain" description="RNA polymerase sigma-70 region 2" evidence="7">
    <location>
        <begin position="69"/>
        <end position="137"/>
    </location>
</feature>
<feature type="region of interest" description="Disordered" evidence="5">
    <location>
        <begin position="195"/>
        <end position="216"/>
    </location>
</feature>
<organism evidence="9 10">
    <name type="scientific">Gordonia asplenii</name>
    <dbReference type="NCBI Taxonomy" id="2725283"/>
    <lineage>
        <taxon>Bacteria</taxon>
        <taxon>Bacillati</taxon>
        <taxon>Actinomycetota</taxon>
        <taxon>Actinomycetes</taxon>
        <taxon>Mycobacteriales</taxon>
        <taxon>Gordoniaceae</taxon>
        <taxon>Gordonia</taxon>
    </lineage>
</organism>
<dbReference type="CDD" id="cd06171">
    <property type="entry name" value="Sigma70_r4"/>
    <property type="match status" value="1"/>
</dbReference>
<dbReference type="InterPro" id="IPR013324">
    <property type="entry name" value="RNA_pol_sigma_r3/r4-like"/>
</dbReference>
<dbReference type="SUPFAM" id="SSF88659">
    <property type="entry name" value="Sigma3 and sigma4 domains of RNA polymerase sigma factors"/>
    <property type="match status" value="2"/>
</dbReference>
<dbReference type="SUPFAM" id="SSF88946">
    <property type="entry name" value="Sigma2 domain of RNA polymerase sigma factors"/>
    <property type="match status" value="1"/>
</dbReference>
<dbReference type="NCBIfam" id="TIGR02980">
    <property type="entry name" value="SigBFG"/>
    <property type="match status" value="1"/>
</dbReference>
<feature type="compositionally biased region" description="Basic and acidic residues" evidence="5">
    <location>
        <begin position="207"/>
        <end position="216"/>
    </location>
</feature>
<dbReference type="EMBL" id="JABBNB010000038">
    <property type="protein sequence ID" value="NMO04628.1"/>
    <property type="molecule type" value="Genomic_DNA"/>
</dbReference>
<feature type="domain" description="RNA polymerase sigma-70 region 4" evidence="8">
    <location>
        <begin position="235"/>
        <end position="284"/>
    </location>
</feature>
<dbReference type="InterPro" id="IPR014322">
    <property type="entry name" value="RNA_pol_sigma-B/F/G"/>
</dbReference>
<reference evidence="9 10" key="1">
    <citation type="submission" date="2020-04" db="EMBL/GenBank/DDBJ databases">
        <title>Gordonia sp. nov. TBRC 11910.</title>
        <authorList>
            <person name="Suriyachadkun C."/>
        </authorList>
    </citation>
    <scope>NUCLEOTIDE SEQUENCE [LARGE SCALE GENOMIC DNA]</scope>
    <source>
        <strain evidence="9 10">TBRC 11910</strain>
    </source>
</reference>
<dbReference type="GO" id="GO:0016987">
    <property type="term" value="F:sigma factor activity"/>
    <property type="evidence" value="ECO:0007669"/>
    <property type="project" value="UniProtKB-KW"/>
</dbReference>
<keyword evidence="4" id="KW-0804">Transcription</keyword>
<keyword evidence="1" id="KW-0805">Transcription regulation</keyword>
<dbReference type="Gene3D" id="1.10.10.10">
    <property type="entry name" value="Winged helix-like DNA-binding domain superfamily/Winged helix DNA-binding domain"/>
    <property type="match status" value="2"/>
</dbReference>